<reference evidence="2 3" key="1">
    <citation type="submission" date="2019-08" db="EMBL/GenBank/DDBJ databases">
        <authorList>
            <person name="Guy L."/>
        </authorList>
    </citation>
    <scope>NUCLEOTIDE SEQUENCE [LARGE SCALE GENOMIC DNA]</scope>
    <source>
        <strain evidence="2 3">SGT-108</strain>
    </source>
</reference>
<dbReference type="InterPro" id="IPR029069">
    <property type="entry name" value="HotDog_dom_sf"/>
</dbReference>
<keyword evidence="1" id="KW-0812">Transmembrane</keyword>
<keyword evidence="1" id="KW-1133">Transmembrane helix</keyword>
<feature type="transmembrane region" description="Helical" evidence="1">
    <location>
        <begin position="52"/>
        <end position="76"/>
    </location>
</feature>
<accession>A0A5E4PDQ8</accession>
<dbReference type="Proteomes" id="UP000324194">
    <property type="component" value="Chromosome 1"/>
</dbReference>
<dbReference type="EMBL" id="LR699119">
    <property type="protein sequence ID" value="VVC74924.1"/>
    <property type="molecule type" value="Genomic_DNA"/>
</dbReference>
<dbReference type="RefSeq" id="WP_148337766.1">
    <property type="nucleotide sequence ID" value="NZ_LR699119.1"/>
</dbReference>
<gene>
    <name evidence="2" type="ORF">AQUSIP_01980</name>
</gene>
<evidence type="ECO:0000256" key="1">
    <source>
        <dbReference type="SAM" id="Phobius"/>
    </source>
</evidence>
<evidence type="ECO:0000313" key="2">
    <source>
        <dbReference type="EMBL" id="VVC74924.1"/>
    </source>
</evidence>
<keyword evidence="1" id="KW-0472">Membrane</keyword>
<sequence>MYKTLWRETLLLWMFSLIRLPMVFWLKPRIVEISENRAVIMMRFNRRTRNHVNSMYFGVLCVGAELAGGTLAMNIFHGQKEKFTFVFKDFGADFLKRCEGDTFFACDEGRIIADTVALARQTGERQNVTLSVIATVPSKYGDEPVGKFRLTLSLKRKP</sequence>
<organism evidence="2 3">
    <name type="scientific">Aquicella siphonis</name>
    <dbReference type="NCBI Taxonomy" id="254247"/>
    <lineage>
        <taxon>Bacteria</taxon>
        <taxon>Pseudomonadati</taxon>
        <taxon>Pseudomonadota</taxon>
        <taxon>Gammaproteobacteria</taxon>
        <taxon>Legionellales</taxon>
        <taxon>Coxiellaceae</taxon>
        <taxon>Aquicella</taxon>
    </lineage>
</organism>
<dbReference type="Gene3D" id="3.10.129.10">
    <property type="entry name" value="Hotdog Thioesterase"/>
    <property type="match status" value="1"/>
</dbReference>
<evidence type="ECO:0000313" key="3">
    <source>
        <dbReference type="Proteomes" id="UP000324194"/>
    </source>
</evidence>
<dbReference type="Pfam" id="PF14539">
    <property type="entry name" value="DUF4442"/>
    <property type="match status" value="1"/>
</dbReference>
<dbReference type="KEGG" id="asip:AQUSIP_01980"/>
<evidence type="ECO:0008006" key="4">
    <source>
        <dbReference type="Google" id="ProtNLM"/>
    </source>
</evidence>
<dbReference type="OrthoDB" id="9813017at2"/>
<name>A0A5E4PDQ8_9COXI</name>
<dbReference type="AlphaFoldDB" id="A0A5E4PDQ8"/>
<dbReference type="SUPFAM" id="SSF54637">
    <property type="entry name" value="Thioesterase/thiol ester dehydrase-isomerase"/>
    <property type="match status" value="1"/>
</dbReference>
<dbReference type="InterPro" id="IPR027961">
    <property type="entry name" value="DUF4442"/>
</dbReference>
<keyword evidence="3" id="KW-1185">Reference proteome</keyword>
<protein>
    <recommendedName>
        <fullName evidence="4">DUF4442 domain-containing protein</fullName>
    </recommendedName>
</protein>
<proteinExistence type="predicted"/>